<dbReference type="EMBL" id="SEYY01007542">
    <property type="protein sequence ID" value="KAB7502429.1"/>
    <property type="molecule type" value="Genomic_DNA"/>
</dbReference>
<name>A0A5N5T8C9_9CRUS</name>
<dbReference type="AlphaFoldDB" id="A0A5N5T8C9"/>
<dbReference type="Proteomes" id="UP000326759">
    <property type="component" value="Unassembled WGS sequence"/>
</dbReference>
<gene>
    <name evidence="1" type="ORF">Anas_09338</name>
</gene>
<protein>
    <submittedName>
        <fullName evidence="1">Uncharacterized protein</fullName>
    </submittedName>
</protein>
<organism evidence="1 2">
    <name type="scientific">Armadillidium nasatum</name>
    <dbReference type="NCBI Taxonomy" id="96803"/>
    <lineage>
        <taxon>Eukaryota</taxon>
        <taxon>Metazoa</taxon>
        <taxon>Ecdysozoa</taxon>
        <taxon>Arthropoda</taxon>
        <taxon>Crustacea</taxon>
        <taxon>Multicrustacea</taxon>
        <taxon>Malacostraca</taxon>
        <taxon>Eumalacostraca</taxon>
        <taxon>Peracarida</taxon>
        <taxon>Isopoda</taxon>
        <taxon>Oniscidea</taxon>
        <taxon>Crinocheta</taxon>
        <taxon>Armadillidiidae</taxon>
        <taxon>Armadillidium</taxon>
    </lineage>
</organism>
<evidence type="ECO:0000313" key="2">
    <source>
        <dbReference type="Proteomes" id="UP000326759"/>
    </source>
</evidence>
<comment type="caution">
    <text evidence="1">The sequence shown here is derived from an EMBL/GenBank/DDBJ whole genome shotgun (WGS) entry which is preliminary data.</text>
</comment>
<sequence length="37" mass="4424">MGTSVRKRQKKQTCSWRTMANVRKKQKVKLRASSRIF</sequence>
<proteinExistence type="predicted"/>
<keyword evidence="2" id="KW-1185">Reference proteome</keyword>
<accession>A0A5N5T8C9</accession>
<evidence type="ECO:0000313" key="1">
    <source>
        <dbReference type="EMBL" id="KAB7502429.1"/>
    </source>
</evidence>
<reference evidence="1 2" key="1">
    <citation type="journal article" date="2019" name="PLoS Biol.">
        <title>Sex chromosomes control vertical transmission of feminizing Wolbachia symbionts in an isopod.</title>
        <authorList>
            <person name="Becking T."/>
            <person name="Chebbi M.A."/>
            <person name="Giraud I."/>
            <person name="Moumen B."/>
            <person name="Laverre T."/>
            <person name="Caubet Y."/>
            <person name="Peccoud J."/>
            <person name="Gilbert C."/>
            <person name="Cordaux R."/>
        </authorList>
    </citation>
    <scope>NUCLEOTIDE SEQUENCE [LARGE SCALE GENOMIC DNA]</scope>
    <source>
        <strain evidence="1">ANa2</strain>
        <tissue evidence="1">Whole body excluding digestive tract and cuticle</tissue>
    </source>
</reference>